<evidence type="ECO:0000256" key="6">
    <source>
        <dbReference type="ARBA" id="ARBA00022840"/>
    </source>
</evidence>
<dbReference type="InterPro" id="IPR023214">
    <property type="entry name" value="HAD_sf"/>
</dbReference>
<dbReference type="Gene3D" id="2.70.150.10">
    <property type="entry name" value="Calcium-transporting ATPase, cytoplasmic transduction domain A"/>
    <property type="match status" value="1"/>
</dbReference>
<feature type="transmembrane region" description="Helical" evidence="11">
    <location>
        <begin position="93"/>
        <end position="113"/>
    </location>
</feature>
<dbReference type="SUPFAM" id="SSF81660">
    <property type="entry name" value="Metal cation-transporting ATPase, ATP-binding domain N"/>
    <property type="match status" value="1"/>
</dbReference>
<evidence type="ECO:0000256" key="3">
    <source>
        <dbReference type="ARBA" id="ARBA00022475"/>
    </source>
</evidence>
<dbReference type="SUPFAM" id="SSF81665">
    <property type="entry name" value="Calcium ATPase, transmembrane domain M"/>
    <property type="match status" value="1"/>
</dbReference>
<comment type="similarity">
    <text evidence="2">Belongs to the cation transport ATPase (P-type) (TC 3.A.3) family. Type IIA subfamily.</text>
</comment>
<dbReference type="InterPro" id="IPR006068">
    <property type="entry name" value="ATPase_P-typ_cation-transptr_C"/>
</dbReference>
<feature type="transmembrane region" description="Helical" evidence="11">
    <location>
        <begin position="735"/>
        <end position="755"/>
    </location>
</feature>
<dbReference type="Pfam" id="PF13246">
    <property type="entry name" value="Cation_ATPase"/>
    <property type="match status" value="1"/>
</dbReference>
<dbReference type="InterPro" id="IPR023299">
    <property type="entry name" value="ATPase_P-typ_cyto_dom_N"/>
</dbReference>
<name>A0A2A9EC38_9MICO</name>
<dbReference type="RefSeq" id="WP_098457410.1">
    <property type="nucleotide sequence ID" value="NZ_PDJH01000001.1"/>
</dbReference>
<dbReference type="GO" id="GO:0005886">
    <property type="term" value="C:plasma membrane"/>
    <property type="evidence" value="ECO:0007669"/>
    <property type="project" value="UniProtKB-SubCell"/>
</dbReference>
<dbReference type="AlphaFoldDB" id="A0A2A9EC38"/>
<dbReference type="Gene3D" id="3.40.50.1000">
    <property type="entry name" value="HAD superfamily/HAD-like"/>
    <property type="match status" value="1"/>
</dbReference>
<dbReference type="InterPro" id="IPR004014">
    <property type="entry name" value="ATPase_P-typ_cation-transptr_N"/>
</dbReference>
<accession>A0A2A9EC38</accession>
<dbReference type="InterPro" id="IPR023298">
    <property type="entry name" value="ATPase_P-typ_TM_dom_sf"/>
</dbReference>
<dbReference type="InterPro" id="IPR044492">
    <property type="entry name" value="P_typ_ATPase_HD_dom"/>
</dbReference>
<feature type="transmembrane region" description="Helical" evidence="11">
    <location>
        <begin position="921"/>
        <end position="938"/>
    </location>
</feature>
<evidence type="ECO:0000313" key="13">
    <source>
        <dbReference type="EMBL" id="PFG36206.1"/>
    </source>
</evidence>
<sequence length="955" mass="99726">MSPEPSTTEIPDASVLDARDVARRLGTDLASGLSSAEAAARLERDGANELEPPERIPAWRKVLAQLRDPLVVLLLVAIAVSFVAWVVEGAHGAPFEVIVIAVIVAANALLGYAQEARAEAAVAALADMSAAHATVVRDGEPRSVPASEVVVGDLLVLGEGDTVAADARLVSAAALRVAEASLTGESEPVLKDPAPLPAPTSLGDRLCLVFSGTAVAQGSGRAVVTATGMRTEMGHVADLLATTVEEPTPLQREISGVGKMLGTVVVVIAVVVVATILVTSHVRTLDGLVTVLLLGVSLAVAAVPEGLPAILSVVLALGVQRLARRGAIVKKLSSVETLGSATVICSDKTGTLTRSEMTVERVVTASGEVVLTGEGYSPEGQVRVVDDDAPLTPETRPDLFREVAIVLGGGSLANDSSLRRDGDRWVAQGDPTEVAFHVAERKLGTTESRAARFERRGTVPFTSERKLMSTLEADSAPEAADHALVTKGAPDVLLGRCTHQRVGGSVVPLDDAARERVLAEVDRLSDMALRTLAVAYRPLRELPADLDDGALAALERELVYVGTVGIIDPPRPEAATAIAEAHRAGIRVVMITGDHPRTAGRIAGDLGIVEPGARTLTGTELDEVAARGPDAEAQAVRDVSVYARVAPRHKIEIVDLLQADGETVAMTGDGVNDAPALKSADIGVAMGITGTEVSKQSATMILADDNFATIVDAVREGRGIFDNIRKFLRFLLSSNMGEVATVFFGVVLAGVIGLASDDGTLVLPLLATQILWINLLTDTGPALAMGVDPATEDMMARRPRRRDERVIDGRMWRDVLVVGAVMGAVSLLAIDLVLPGGLVEASGAVAGAGTLDAARTAAFTVLVLAQLFNAFAARSETVSAFHGLLANRWLWGATILAVVLQVLVVHVPALGEAFGTVPLTGTQWLVCVALASAVLWVTELRKLFLRAADRRPARA</sequence>
<keyword evidence="14" id="KW-1185">Reference proteome</keyword>
<keyword evidence="9 11" id="KW-0472">Membrane</keyword>
<keyword evidence="3" id="KW-1003">Cell membrane</keyword>
<dbReference type="Pfam" id="PF08282">
    <property type="entry name" value="Hydrolase_3"/>
    <property type="match status" value="1"/>
</dbReference>
<dbReference type="SMART" id="SM00831">
    <property type="entry name" value="Cation_ATPase_N"/>
    <property type="match status" value="1"/>
</dbReference>
<comment type="subcellular location">
    <subcellularLocation>
        <location evidence="1">Cell membrane</location>
        <topology evidence="1">Multi-pass membrane protein</topology>
    </subcellularLocation>
</comment>
<keyword evidence="4 11" id="KW-0812">Transmembrane</keyword>
<evidence type="ECO:0000313" key="14">
    <source>
        <dbReference type="Proteomes" id="UP000221394"/>
    </source>
</evidence>
<dbReference type="Pfam" id="PF00690">
    <property type="entry name" value="Cation_ATPase_N"/>
    <property type="match status" value="1"/>
</dbReference>
<evidence type="ECO:0000256" key="4">
    <source>
        <dbReference type="ARBA" id="ARBA00022692"/>
    </source>
</evidence>
<dbReference type="SFLD" id="SFLDS00003">
    <property type="entry name" value="Haloacid_Dehalogenase"/>
    <property type="match status" value="1"/>
</dbReference>
<dbReference type="FunFam" id="3.40.50.1000:FF:000001">
    <property type="entry name" value="Phospholipid-transporting ATPase IC"/>
    <property type="match status" value="1"/>
</dbReference>
<dbReference type="SUPFAM" id="SSF56784">
    <property type="entry name" value="HAD-like"/>
    <property type="match status" value="1"/>
</dbReference>
<proteinExistence type="inferred from homology"/>
<dbReference type="PRINTS" id="PR00120">
    <property type="entry name" value="HATPASE"/>
</dbReference>
<comment type="caution">
    <text evidence="13">The sequence shown here is derived from an EMBL/GenBank/DDBJ whole genome shotgun (WGS) entry which is preliminary data.</text>
</comment>
<evidence type="ECO:0000256" key="9">
    <source>
        <dbReference type="ARBA" id="ARBA00023136"/>
    </source>
</evidence>
<dbReference type="Gene3D" id="3.40.1110.10">
    <property type="entry name" value="Calcium-transporting ATPase, cytoplasmic domain N"/>
    <property type="match status" value="1"/>
</dbReference>
<dbReference type="PANTHER" id="PTHR43294:SF21">
    <property type="entry name" value="CATION TRANSPORTING ATPASE"/>
    <property type="match status" value="1"/>
</dbReference>
<dbReference type="InterPro" id="IPR018303">
    <property type="entry name" value="ATPase_P-typ_P_site"/>
</dbReference>
<dbReference type="GO" id="GO:0005524">
    <property type="term" value="F:ATP binding"/>
    <property type="evidence" value="ECO:0007669"/>
    <property type="project" value="UniProtKB-KW"/>
</dbReference>
<feature type="transmembrane region" description="Helical" evidence="11">
    <location>
        <begin position="260"/>
        <end position="282"/>
    </location>
</feature>
<evidence type="ECO:0000259" key="12">
    <source>
        <dbReference type="SMART" id="SM00831"/>
    </source>
</evidence>
<dbReference type="PROSITE" id="PS00154">
    <property type="entry name" value="ATPASE_E1_E2"/>
    <property type="match status" value="1"/>
</dbReference>
<comment type="catalytic activity">
    <reaction evidence="10">
        <text>ATP + H2O = ADP + phosphate + H(+)</text>
        <dbReference type="Rhea" id="RHEA:13065"/>
        <dbReference type="ChEBI" id="CHEBI:15377"/>
        <dbReference type="ChEBI" id="CHEBI:15378"/>
        <dbReference type="ChEBI" id="CHEBI:30616"/>
        <dbReference type="ChEBI" id="CHEBI:43474"/>
        <dbReference type="ChEBI" id="CHEBI:456216"/>
    </reaction>
</comment>
<evidence type="ECO:0000256" key="8">
    <source>
        <dbReference type="ARBA" id="ARBA00022989"/>
    </source>
</evidence>
<evidence type="ECO:0000256" key="1">
    <source>
        <dbReference type="ARBA" id="ARBA00004651"/>
    </source>
</evidence>
<feature type="domain" description="Cation-transporting P-type ATPase N-terminal" evidence="12">
    <location>
        <begin position="12"/>
        <end position="86"/>
    </location>
</feature>
<keyword evidence="5" id="KW-0547">Nucleotide-binding</keyword>
<feature type="transmembrane region" description="Helical" evidence="11">
    <location>
        <begin position="811"/>
        <end position="834"/>
    </location>
</feature>
<dbReference type="OrthoDB" id="9814270at2"/>
<evidence type="ECO:0000256" key="5">
    <source>
        <dbReference type="ARBA" id="ARBA00022741"/>
    </source>
</evidence>
<dbReference type="PRINTS" id="PR00119">
    <property type="entry name" value="CATATPASE"/>
</dbReference>
<feature type="transmembrane region" description="Helical" evidence="11">
    <location>
        <begin position="854"/>
        <end position="873"/>
    </location>
</feature>
<dbReference type="NCBIfam" id="TIGR01494">
    <property type="entry name" value="ATPase_P-type"/>
    <property type="match status" value="2"/>
</dbReference>
<evidence type="ECO:0000256" key="10">
    <source>
        <dbReference type="ARBA" id="ARBA00049360"/>
    </source>
</evidence>
<protein>
    <submittedName>
        <fullName evidence="13">Calcium-translocating P-type ATPase/potassium/sodium efflux P-type ATPase,TIGR01523</fullName>
    </submittedName>
</protein>
<evidence type="ECO:0000256" key="7">
    <source>
        <dbReference type="ARBA" id="ARBA00022967"/>
    </source>
</evidence>
<dbReference type="InterPro" id="IPR059000">
    <property type="entry name" value="ATPase_P-type_domA"/>
</dbReference>
<dbReference type="SUPFAM" id="SSF81653">
    <property type="entry name" value="Calcium ATPase, transduction domain A"/>
    <property type="match status" value="1"/>
</dbReference>
<dbReference type="InterPro" id="IPR008250">
    <property type="entry name" value="ATPase_P-typ_transduc_dom_A_sf"/>
</dbReference>
<dbReference type="GO" id="GO:0016887">
    <property type="term" value="F:ATP hydrolysis activity"/>
    <property type="evidence" value="ECO:0007669"/>
    <property type="project" value="InterPro"/>
</dbReference>
<dbReference type="SFLD" id="SFLDG00002">
    <property type="entry name" value="C1.7:_P-type_atpase_like"/>
    <property type="match status" value="1"/>
</dbReference>
<feature type="transmembrane region" description="Helical" evidence="11">
    <location>
        <begin position="761"/>
        <end position="790"/>
    </location>
</feature>
<dbReference type="InterPro" id="IPR050510">
    <property type="entry name" value="Cation_transp_ATPase_P-type"/>
</dbReference>
<dbReference type="Gene3D" id="1.20.1110.10">
    <property type="entry name" value="Calcium-transporting ATPase, transmembrane domain"/>
    <property type="match status" value="1"/>
</dbReference>
<keyword evidence="8 11" id="KW-1133">Transmembrane helix</keyword>
<dbReference type="InterPro" id="IPR036412">
    <property type="entry name" value="HAD-like_sf"/>
</dbReference>
<keyword evidence="6" id="KW-0067">ATP-binding</keyword>
<evidence type="ECO:0000256" key="11">
    <source>
        <dbReference type="SAM" id="Phobius"/>
    </source>
</evidence>
<dbReference type="InterPro" id="IPR001757">
    <property type="entry name" value="P_typ_ATPase"/>
</dbReference>
<gene>
    <name evidence="13" type="ORF">ATL41_0918</name>
</gene>
<dbReference type="EMBL" id="PDJH01000001">
    <property type="protein sequence ID" value="PFG36206.1"/>
    <property type="molecule type" value="Genomic_DNA"/>
</dbReference>
<feature type="transmembrane region" description="Helical" evidence="11">
    <location>
        <begin position="288"/>
        <end position="317"/>
    </location>
</feature>
<evidence type="ECO:0000256" key="2">
    <source>
        <dbReference type="ARBA" id="ARBA00005675"/>
    </source>
</evidence>
<reference evidence="13 14" key="1">
    <citation type="submission" date="2017-10" db="EMBL/GenBank/DDBJ databases">
        <title>Sequencing the genomes of 1000 actinobacteria strains.</title>
        <authorList>
            <person name="Klenk H.-P."/>
        </authorList>
    </citation>
    <scope>NUCLEOTIDE SEQUENCE [LARGE SCALE GENOMIC DNA]</scope>
    <source>
        <strain evidence="13 14">DSM 21574</strain>
    </source>
</reference>
<dbReference type="Pfam" id="PF00122">
    <property type="entry name" value="E1-E2_ATPase"/>
    <property type="match status" value="1"/>
</dbReference>
<dbReference type="Proteomes" id="UP000221394">
    <property type="component" value="Unassembled WGS sequence"/>
</dbReference>
<dbReference type="Pfam" id="PF00689">
    <property type="entry name" value="Cation_ATPase_C"/>
    <property type="match status" value="1"/>
</dbReference>
<dbReference type="PANTHER" id="PTHR43294">
    <property type="entry name" value="SODIUM/POTASSIUM-TRANSPORTING ATPASE SUBUNIT ALPHA"/>
    <property type="match status" value="1"/>
</dbReference>
<feature type="transmembrane region" description="Helical" evidence="11">
    <location>
        <begin position="70"/>
        <end position="87"/>
    </location>
</feature>
<organism evidence="13 14">
    <name type="scientific">Flavimobilis soli</name>
    <dbReference type="NCBI Taxonomy" id="442709"/>
    <lineage>
        <taxon>Bacteria</taxon>
        <taxon>Bacillati</taxon>
        <taxon>Actinomycetota</taxon>
        <taxon>Actinomycetes</taxon>
        <taxon>Micrococcales</taxon>
        <taxon>Jonesiaceae</taxon>
        <taxon>Flavimobilis</taxon>
    </lineage>
</organism>
<feature type="transmembrane region" description="Helical" evidence="11">
    <location>
        <begin position="885"/>
        <end position="909"/>
    </location>
</feature>
<keyword evidence="7" id="KW-1278">Translocase</keyword>
<dbReference type="SFLD" id="SFLDF00027">
    <property type="entry name" value="p-type_atpase"/>
    <property type="match status" value="1"/>
</dbReference>